<evidence type="ECO:0000256" key="3">
    <source>
        <dbReference type="ARBA" id="ARBA00018111"/>
    </source>
</evidence>
<dbReference type="InterPro" id="IPR053924">
    <property type="entry name" value="RecX_HTH_2nd"/>
</dbReference>
<proteinExistence type="inferred from homology"/>
<dbReference type="PANTHER" id="PTHR33602:SF1">
    <property type="entry name" value="REGULATORY PROTEIN RECX FAMILY PROTEIN"/>
    <property type="match status" value="1"/>
</dbReference>
<comment type="subcellular location">
    <subcellularLocation>
        <location evidence="1">Cytoplasm</location>
    </subcellularLocation>
</comment>
<comment type="caution">
    <text evidence="6">The sequence shown here is derived from an EMBL/GenBank/DDBJ whole genome shotgun (WGS) entry which is preliminary data.</text>
</comment>
<evidence type="ECO:0000259" key="5">
    <source>
        <dbReference type="Pfam" id="PF02631"/>
    </source>
</evidence>
<evidence type="ECO:0000256" key="2">
    <source>
        <dbReference type="ARBA" id="ARBA00009695"/>
    </source>
</evidence>
<comment type="similarity">
    <text evidence="2">Belongs to the RecX family.</text>
</comment>
<dbReference type="Pfam" id="PF02631">
    <property type="entry name" value="RecX_HTH2"/>
    <property type="match status" value="1"/>
</dbReference>
<keyword evidence="7" id="KW-1185">Reference proteome</keyword>
<reference evidence="7" key="1">
    <citation type="journal article" date="2019" name="Int. J. Syst. Evol. Microbiol.">
        <title>The Global Catalogue of Microorganisms (GCM) 10K type strain sequencing project: providing services to taxonomists for standard genome sequencing and annotation.</title>
        <authorList>
            <consortium name="The Broad Institute Genomics Platform"/>
            <consortium name="The Broad Institute Genome Sequencing Center for Infectious Disease"/>
            <person name="Wu L."/>
            <person name="Ma J."/>
        </authorList>
    </citation>
    <scope>NUCLEOTIDE SEQUENCE [LARGE SCALE GENOMIC DNA]</scope>
    <source>
        <strain evidence="7">JCM 17068</strain>
    </source>
</reference>
<dbReference type="InterPro" id="IPR003783">
    <property type="entry name" value="Regulatory_RecX"/>
</dbReference>
<dbReference type="PANTHER" id="PTHR33602">
    <property type="entry name" value="REGULATORY PROTEIN RECX FAMILY PROTEIN"/>
    <property type="match status" value="1"/>
</dbReference>
<dbReference type="RefSeq" id="WP_345091634.1">
    <property type="nucleotide sequence ID" value="NZ_BAABCS010000009.1"/>
</dbReference>
<evidence type="ECO:0000313" key="6">
    <source>
        <dbReference type="EMBL" id="GAA4046725.1"/>
    </source>
</evidence>
<organism evidence="6 7">
    <name type="scientific">Flavobacterium chungnamense</name>
    <dbReference type="NCBI Taxonomy" id="706182"/>
    <lineage>
        <taxon>Bacteria</taxon>
        <taxon>Pseudomonadati</taxon>
        <taxon>Bacteroidota</taxon>
        <taxon>Flavobacteriia</taxon>
        <taxon>Flavobacteriales</taxon>
        <taxon>Flavobacteriaceae</taxon>
        <taxon>Flavobacterium</taxon>
    </lineage>
</organism>
<evidence type="ECO:0000256" key="4">
    <source>
        <dbReference type="ARBA" id="ARBA00022490"/>
    </source>
</evidence>
<evidence type="ECO:0000313" key="7">
    <source>
        <dbReference type="Proteomes" id="UP001500426"/>
    </source>
</evidence>
<protein>
    <recommendedName>
        <fullName evidence="3">Regulatory protein RecX</fullName>
    </recommendedName>
</protein>
<feature type="domain" description="RecX second three-helical" evidence="5">
    <location>
        <begin position="58"/>
        <end position="99"/>
    </location>
</feature>
<name>A0ABP7UM24_9FLAO</name>
<dbReference type="Gene3D" id="1.10.10.10">
    <property type="entry name" value="Winged helix-like DNA-binding domain superfamily/Winged helix DNA-binding domain"/>
    <property type="match status" value="1"/>
</dbReference>
<sequence>MSSKSTSSVEDIVQKLEYYCSYQERCHIEVSEKLRSFVLNQQEKDKIIVHLIEHNFLNEERFASVFSISKFHQKKWGKIRIKNELKARKISDYLVNKALKEIPTEEYEMTFETLSEKHWETITEKNDLKKRKKFCDYLLRKGWESERIYEKVKELEK</sequence>
<accession>A0ABP7UM24</accession>
<evidence type="ECO:0000256" key="1">
    <source>
        <dbReference type="ARBA" id="ARBA00004496"/>
    </source>
</evidence>
<dbReference type="Proteomes" id="UP001500426">
    <property type="component" value="Unassembled WGS sequence"/>
</dbReference>
<dbReference type="EMBL" id="BAABCS010000009">
    <property type="protein sequence ID" value="GAA4046725.1"/>
    <property type="molecule type" value="Genomic_DNA"/>
</dbReference>
<gene>
    <name evidence="6" type="ORF">GCM10022388_10310</name>
</gene>
<keyword evidence="4" id="KW-0963">Cytoplasm</keyword>
<dbReference type="InterPro" id="IPR036388">
    <property type="entry name" value="WH-like_DNA-bd_sf"/>
</dbReference>